<name>K9VX12_9CYAN</name>
<proteinExistence type="predicted"/>
<protein>
    <recommendedName>
        <fullName evidence="3">EcsC family protein</fullName>
    </recommendedName>
</protein>
<dbReference type="STRING" id="1173022.Cri9333_1113"/>
<evidence type="ECO:0000313" key="1">
    <source>
        <dbReference type="EMBL" id="AFZ12022.1"/>
    </source>
</evidence>
<dbReference type="EMBL" id="CP003620">
    <property type="protein sequence ID" value="AFZ12022.1"/>
    <property type="molecule type" value="Genomic_DNA"/>
</dbReference>
<reference evidence="1 2" key="1">
    <citation type="submission" date="2012-06" db="EMBL/GenBank/DDBJ databases">
        <title>Finished chromosome of genome of Crinalium epipsammum PCC 9333.</title>
        <authorList>
            <consortium name="US DOE Joint Genome Institute"/>
            <person name="Gugger M."/>
            <person name="Coursin T."/>
            <person name="Rippka R."/>
            <person name="Tandeau De Marsac N."/>
            <person name="Huntemann M."/>
            <person name="Wei C.-L."/>
            <person name="Han J."/>
            <person name="Detter J.C."/>
            <person name="Han C."/>
            <person name="Tapia R."/>
            <person name="Davenport K."/>
            <person name="Daligault H."/>
            <person name="Erkkila T."/>
            <person name="Gu W."/>
            <person name="Munk A.C.C."/>
            <person name="Teshima H."/>
            <person name="Xu Y."/>
            <person name="Chain P."/>
            <person name="Chen A."/>
            <person name="Krypides N."/>
            <person name="Mavromatis K."/>
            <person name="Markowitz V."/>
            <person name="Szeto E."/>
            <person name="Ivanova N."/>
            <person name="Mikhailova N."/>
            <person name="Ovchinnikova G."/>
            <person name="Pagani I."/>
            <person name="Pati A."/>
            <person name="Goodwin L."/>
            <person name="Peters L."/>
            <person name="Pitluck S."/>
            <person name="Woyke T."/>
            <person name="Kerfeld C."/>
        </authorList>
    </citation>
    <scope>NUCLEOTIDE SEQUENCE [LARGE SCALE GENOMIC DNA]</scope>
    <source>
        <strain evidence="1 2">PCC 9333</strain>
    </source>
</reference>
<accession>K9VX12</accession>
<evidence type="ECO:0008006" key="3">
    <source>
        <dbReference type="Google" id="ProtNLM"/>
    </source>
</evidence>
<dbReference type="Pfam" id="PF12787">
    <property type="entry name" value="EcsC"/>
    <property type="match status" value="1"/>
</dbReference>
<dbReference type="RefSeq" id="WP_015202144.1">
    <property type="nucleotide sequence ID" value="NC_019753.1"/>
</dbReference>
<evidence type="ECO:0000313" key="2">
    <source>
        <dbReference type="Proteomes" id="UP000010472"/>
    </source>
</evidence>
<organism evidence="1 2">
    <name type="scientific">Crinalium epipsammum PCC 9333</name>
    <dbReference type="NCBI Taxonomy" id="1173022"/>
    <lineage>
        <taxon>Bacteria</taxon>
        <taxon>Bacillati</taxon>
        <taxon>Cyanobacteriota</taxon>
        <taxon>Cyanophyceae</taxon>
        <taxon>Gomontiellales</taxon>
        <taxon>Gomontiellaceae</taxon>
        <taxon>Crinalium</taxon>
    </lineage>
</organism>
<sequence>MATQNQQNSTDSIGNAIATATQIANMASQTFQSAINNMSNATTALGDTVVPPAVRLVEQTTETVGSFVAPIAENSLIKYAGKLPGINFLMTALGNIELDRANLEVIKLKQDYPQETSQQLAHRVIVDTAIKGGGIGLLSNFVPPLALALFAVDIVAVTTLQAEMVYRIAAVYGFDLKDPTRRGEVLAIFGLSLAGSGVTKVGLGLVELIPGIGAVVGASSNAAVLYSLGYAACQFYEAKKSLAKT</sequence>
<dbReference type="OrthoDB" id="424306at2"/>
<dbReference type="HOGENOM" id="CLU_103741_0_0_3"/>
<keyword evidence="2" id="KW-1185">Reference proteome</keyword>
<dbReference type="PATRIC" id="fig|1173022.3.peg.1205"/>
<dbReference type="Proteomes" id="UP000010472">
    <property type="component" value="Chromosome"/>
</dbReference>
<dbReference type="KEGG" id="cep:Cri9333_1113"/>
<dbReference type="AlphaFoldDB" id="K9VX12"/>
<dbReference type="InterPro" id="IPR024787">
    <property type="entry name" value="EcsC"/>
</dbReference>
<dbReference type="eggNOG" id="COG3597">
    <property type="taxonomic scope" value="Bacteria"/>
</dbReference>
<gene>
    <name evidence="1" type="ORF">Cri9333_1113</name>
</gene>